<dbReference type="PANTHER" id="PTHR43229">
    <property type="entry name" value="NODULATION PROTEIN J"/>
    <property type="match status" value="1"/>
</dbReference>
<evidence type="ECO:0000313" key="8">
    <source>
        <dbReference type="Proteomes" id="UP000339690"/>
    </source>
</evidence>
<evidence type="ECO:0000256" key="1">
    <source>
        <dbReference type="ARBA" id="ARBA00004141"/>
    </source>
</evidence>
<feature type="transmembrane region" description="Helical" evidence="5">
    <location>
        <begin position="29"/>
        <end position="45"/>
    </location>
</feature>
<comment type="similarity">
    <text evidence="5">Belongs to the ABC-2 integral membrane protein family.</text>
</comment>
<evidence type="ECO:0000256" key="4">
    <source>
        <dbReference type="ARBA" id="ARBA00023136"/>
    </source>
</evidence>
<feature type="transmembrane region" description="Helical" evidence="5">
    <location>
        <begin position="242"/>
        <end position="260"/>
    </location>
</feature>
<proteinExistence type="inferred from homology"/>
<evidence type="ECO:0000256" key="5">
    <source>
        <dbReference type="RuleBase" id="RU361157"/>
    </source>
</evidence>
<evidence type="ECO:0000313" key="7">
    <source>
        <dbReference type="EMBL" id="QGH32824.1"/>
    </source>
</evidence>
<dbReference type="PROSITE" id="PS51012">
    <property type="entry name" value="ABC_TM2"/>
    <property type="match status" value="1"/>
</dbReference>
<evidence type="ECO:0000259" key="6">
    <source>
        <dbReference type="PROSITE" id="PS51012"/>
    </source>
</evidence>
<dbReference type="EMBL" id="CP045915">
    <property type="protein sequence ID" value="QGH32824.1"/>
    <property type="molecule type" value="Genomic_DNA"/>
</dbReference>
<dbReference type="RefSeq" id="WP_100362343.1">
    <property type="nucleotide sequence ID" value="NZ_CP045915.1"/>
</dbReference>
<organism evidence="7 8">
    <name type="scientific">Gracilibacillus salitolerans</name>
    <dbReference type="NCBI Taxonomy" id="2663022"/>
    <lineage>
        <taxon>Bacteria</taxon>
        <taxon>Bacillati</taxon>
        <taxon>Bacillota</taxon>
        <taxon>Bacilli</taxon>
        <taxon>Bacillales</taxon>
        <taxon>Bacillaceae</taxon>
        <taxon>Gracilibacillus</taxon>
    </lineage>
</organism>
<reference evidence="7 8" key="1">
    <citation type="submission" date="2019-11" db="EMBL/GenBank/DDBJ databases">
        <title>Gracilibacillus salitolerans sp. nov., a moderate halophile isolated from a saline soil in northwest China.</title>
        <authorList>
            <person name="Gan L."/>
        </authorList>
    </citation>
    <scope>NUCLEOTIDE SEQUENCE [LARGE SCALE GENOMIC DNA]</scope>
    <source>
        <strain evidence="7 8">SCU50</strain>
    </source>
</reference>
<feature type="transmembrane region" description="Helical" evidence="5">
    <location>
        <begin position="105"/>
        <end position="131"/>
    </location>
</feature>
<sequence>MNPVLHAAKLGVLRGWIEFKQMLKSPQEFGFNIIMTIVFLIVLYFQRNNTIEGTDMALAMFALPSILGMLVVFGGFMGAATTLTFEREDGTLLRAKATPNGMVSYLISRIISVTTYSLVSVIMLLIPGLFLIKGLADTSWSGWLMLLFIFIIGILATLPWGAVVGSLVKSTSSSFNLTMLPIGALTAISGIFYPVTSLPDWLQVIAQIFPVYWLGLGMRAALLPETAALAEIGESWRYLEMFGVLGIWIIAGFLIVPRILRRMARKESGSTLEKRKQEMMSRGY</sequence>
<feature type="transmembrane region" description="Helical" evidence="5">
    <location>
        <begin position="57"/>
        <end position="85"/>
    </location>
</feature>
<dbReference type="GO" id="GO:0140359">
    <property type="term" value="F:ABC-type transporter activity"/>
    <property type="evidence" value="ECO:0007669"/>
    <property type="project" value="InterPro"/>
</dbReference>
<dbReference type="GO" id="GO:0005886">
    <property type="term" value="C:plasma membrane"/>
    <property type="evidence" value="ECO:0007669"/>
    <property type="project" value="UniProtKB-SubCell"/>
</dbReference>
<gene>
    <name evidence="7" type="ORF">GI584_01600</name>
</gene>
<dbReference type="InterPro" id="IPR051784">
    <property type="entry name" value="Nod_factor_ABC_transporter"/>
</dbReference>
<keyword evidence="5" id="KW-1003">Cell membrane</keyword>
<evidence type="ECO:0000256" key="3">
    <source>
        <dbReference type="ARBA" id="ARBA00022989"/>
    </source>
</evidence>
<dbReference type="Proteomes" id="UP000339690">
    <property type="component" value="Chromosome"/>
</dbReference>
<evidence type="ECO:0000256" key="2">
    <source>
        <dbReference type="ARBA" id="ARBA00022692"/>
    </source>
</evidence>
<name>A0A5Q2TDM7_9BACI</name>
<dbReference type="InterPro" id="IPR047817">
    <property type="entry name" value="ABC2_TM_bact-type"/>
</dbReference>
<dbReference type="AlphaFoldDB" id="A0A5Q2TDM7"/>
<dbReference type="PANTHER" id="PTHR43229:SF3">
    <property type="entry name" value="ABC-TYPE MULTIDRUG TRANSPORT SYSTEM, PERMEASE COMPONENT"/>
    <property type="match status" value="1"/>
</dbReference>
<keyword evidence="8" id="KW-1185">Reference proteome</keyword>
<accession>A0A5Q2TDM7</accession>
<dbReference type="InterPro" id="IPR013525">
    <property type="entry name" value="ABC2_TM"/>
</dbReference>
<keyword evidence="4 5" id="KW-0472">Membrane</keyword>
<comment type="subcellular location">
    <subcellularLocation>
        <location evidence="5">Cell membrane</location>
        <topology evidence="5">Multi-pass membrane protein</topology>
    </subcellularLocation>
    <subcellularLocation>
        <location evidence="1">Membrane</location>
        <topology evidence="1">Multi-pass membrane protein</topology>
    </subcellularLocation>
</comment>
<keyword evidence="3 5" id="KW-1133">Transmembrane helix</keyword>
<feature type="transmembrane region" description="Helical" evidence="5">
    <location>
        <begin position="175"/>
        <end position="195"/>
    </location>
</feature>
<feature type="transmembrane region" description="Helical" evidence="5">
    <location>
        <begin position="202"/>
        <end position="222"/>
    </location>
</feature>
<dbReference type="KEGG" id="grc:GI584_01600"/>
<keyword evidence="2 5" id="KW-0812">Transmembrane</keyword>
<dbReference type="Pfam" id="PF01061">
    <property type="entry name" value="ABC2_membrane"/>
    <property type="match status" value="1"/>
</dbReference>
<feature type="domain" description="ABC transmembrane type-2" evidence="6">
    <location>
        <begin position="27"/>
        <end position="263"/>
    </location>
</feature>
<protein>
    <recommendedName>
        <fullName evidence="5">Transport permease protein</fullName>
    </recommendedName>
</protein>
<keyword evidence="5" id="KW-0813">Transport</keyword>
<feature type="transmembrane region" description="Helical" evidence="5">
    <location>
        <begin position="143"/>
        <end position="163"/>
    </location>
</feature>